<sequence length="340" mass="37583">MAVDWSDLPKEHKLAQFAAGLSSILETAGYNEMYGVELIAPSTDTPAPHTTLIILQKYLRANVDDLEKAKEQLTAALKWRKEYQPLRAKDEVFDGDKFASIGYVTKVKGAKETPNEEDVACFNIYGNAAKDSKKVFGDTEAFIRWRVAQQELAISQLNLSSADKSIPEYGTGPDPYKMIAVHDYLSVSFFRQPAEIKASSQKIIDMFQRYYPETVSYKYFVNVPTVMQWMMGAMKMLMSKDSIQTMTWMTYGNQLCHYLGPDIPKEYGGTGAPLVETAITPNYGVHEKQAAKPAEAVTETAPPAQTDSIPTAQVVAAQQGPPAGTIPEVIGQPEDKSTEA</sequence>
<dbReference type="EMBL" id="KB446542">
    <property type="protein sequence ID" value="EME41356.1"/>
    <property type="molecule type" value="Genomic_DNA"/>
</dbReference>
<evidence type="ECO:0000313" key="18">
    <source>
        <dbReference type="EMBL" id="EME41356.1"/>
    </source>
</evidence>
<dbReference type="Proteomes" id="UP000016933">
    <property type="component" value="Unassembled WGS sequence"/>
</dbReference>
<dbReference type="HOGENOM" id="CLU_045138_0_1_1"/>
<dbReference type="InterPro" id="IPR042938">
    <property type="entry name" value="Sfh5"/>
</dbReference>
<evidence type="ECO:0000313" key="19">
    <source>
        <dbReference type="Proteomes" id="UP000016933"/>
    </source>
</evidence>
<dbReference type="GO" id="GO:0017157">
    <property type="term" value="P:regulation of exocytosis"/>
    <property type="evidence" value="ECO:0007669"/>
    <property type="project" value="TreeGrafter"/>
</dbReference>
<proteinExistence type="inferred from homology"/>
<feature type="region of interest" description="Disordered" evidence="16">
    <location>
        <begin position="316"/>
        <end position="340"/>
    </location>
</feature>
<keyword evidence="9 15" id="KW-0492">Microsome</keyword>
<dbReference type="GO" id="GO:0005886">
    <property type="term" value="C:plasma membrane"/>
    <property type="evidence" value="ECO:0007669"/>
    <property type="project" value="TreeGrafter"/>
</dbReference>
<comment type="similarity">
    <text evidence="3 15">Belongs to the SFH5 family.</text>
</comment>
<name>N1PJ52_DOTSN</name>
<dbReference type="AlphaFoldDB" id="N1PJ52"/>
<keyword evidence="11 15" id="KW-0445">Lipid transport</keyword>
<organism evidence="18 19">
    <name type="scientific">Dothistroma septosporum (strain NZE10 / CBS 128990)</name>
    <name type="common">Red band needle blight fungus</name>
    <name type="synonym">Mycosphaerella pini</name>
    <dbReference type="NCBI Taxonomy" id="675120"/>
    <lineage>
        <taxon>Eukaryota</taxon>
        <taxon>Fungi</taxon>
        <taxon>Dikarya</taxon>
        <taxon>Ascomycota</taxon>
        <taxon>Pezizomycotina</taxon>
        <taxon>Dothideomycetes</taxon>
        <taxon>Dothideomycetidae</taxon>
        <taxon>Mycosphaerellales</taxon>
        <taxon>Mycosphaerellaceae</taxon>
        <taxon>Dothistroma</taxon>
    </lineage>
</organism>
<keyword evidence="5 15" id="KW-0963">Cytoplasm</keyword>
<dbReference type="GO" id="GO:0032541">
    <property type="term" value="C:cortical endoplasmic reticulum"/>
    <property type="evidence" value="ECO:0007669"/>
    <property type="project" value="TreeGrafter"/>
</dbReference>
<reference evidence="18 19" key="2">
    <citation type="journal article" date="2012" name="PLoS Pathog.">
        <title>Diverse lifestyles and strategies of plant pathogenesis encoded in the genomes of eighteen Dothideomycetes fungi.</title>
        <authorList>
            <person name="Ohm R.A."/>
            <person name="Feau N."/>
            <person name="Henrissat B."/>
            <person name="Schoch C.L."/>
            <person name="Horwitz B.A."/>
            <person name="Barry K.W."/>
            <person name="Condon B.J."/>
            <person name="Copeland A.C."/>
            <person name="Dhillon B."/>
            <person name="Glaser F."/>
            <person name="Hesse C.N."/>
            <person name="Kosti I."/>
            <person name="LaButti K."/>
            <person name="Lindquist E.A."/>
            <person name="Lucas S."/>
            <person name="Salamov A.A."/>
            <person name="Bradshaw R.E."/>
            <person name="Ciuffetti L."/>
            <person name="Hamelin R.C."/>
            <person name="Kema G.H.J."/>
            <person name="Lawrence C."/>
            <person name="Scott J.A."/>
            <person name="Spatafora J.W."/>
            <person name="Turgeon B.G."/>
            <person name="de Wit P.J.G.M."/>
            <person name="Zhong S."/>
            <person name="Goodwin S.B."/>
            <person name="Grigoriev I.V."/>
        </authorList>
    </citation>
    <scope>NUCLEOTIDE SEQUENCE [LARGE SCALE GENOMIC DNA]</scope>
    <source>
        <strain evidence="19">NZE10 / CBS 128990</strain>
    </source>
</reference>
<comment type="subcellular location">
    <subcellularLocation>
        <location evidence="15">Cytoplasm</location>
    </subcellularLocation>
    <subcellularLocation>
        <location evidence="2 15">Endoplasmic reticulum membrane</location>
        <topology evidence="2 15">Peripheral membrane protein</topology>
    </subcellularLocation>
    <subcellularLocation>
        <location evidence="15">Microsome membrane</location>
        <topology evidence="15">Peripheral membrane protein</topology>
    </subcellularLocation>
</comment>
<keyword evidence="7" id="KW-0479">Metal-binding</keyword>
<keyword evidence="4 15" id="KW-0813">Transport</keyword>
<dbReference type="CDD" id="cd00170">
    <property type="entry name" value="SEC14"/>
    <property type="match status" value="1"/>
</dbReference>
<dbReference type="InterPro" id="IPR036273">
    <property type="entry name" value="CRAL/TRIO_N_dom_sf"/>
</dbReference>
<evidence type="ECO:0000256" key="13">
    <source>
        <dbReference type="ARBA" id="ARBA00024146"/>
    </source>
</evidence>
<evidence type="ECO:0000256" key="10">
    <source>
        <dbReference type="ARBA" id="ARBA00023004"/>
    </source>
</evidence>
<gene>
    <name evidence="18" type="ORF">DOTSEDRAFT_73691</name>
</gene>
<evidence type="ECO:0000256" key="2">
    <source>
        <dbReference type="ARBA" id="ARBA00004406"/>
    </source>
</evidence>
<dbReference type="SUPFAM" id="SSF52087">
    <property type="entry name" value="CRAL/TRIO domain"/>
    <property type="match status" value="1"/>
</dbReference>
<dbReference type="STRING" id="675120.N1PJ52"/>
<dbReference type="PROSITE" id="PS50191">
    <property type="entry name" value="CRAL_TRIO"/>
    <property type="match status" value="1"/>
</dbReference>
<dbReference type="GO" id="GO:0008526">
    <property type="term" value="F:phosphatidylinositol transfer activity"/>
    <property type="evidence" value="ECO:0007669"/>
    <property type="project" value="UniProtKB-UniRule"/>
</dbReference>
<keyword evidence="12 15" id="KW-0472">Membrane</keyword>
<dbReference type="OMA" id="MVQIHDY"/>
<evidence type="ECO:0000256" key="1">
    <source>
        <dbReference type="ARBA" id="ARBA00001970"/>
    </source>
</evidence>
<evidence type="ECO:0000256" key="4">
    <source>
        <dbReference type="ARBA" id="ARBA00022448"/>
    </source>
</evidence>
<keyword evidence="10" id="KW-0408">Iron</keyword>
<evidence type="ECO:0000256" key="12">
    <source>
        <dbReference type="ARBA" id="ARBA00023136"/>
    </source>
</evidence>
<reference evidence="19" key="1">
    <citation type="journal article" date="2012" name="PLoS Genet.">
        <title>The genomes of the fungal plant pathogens Cladosporium fulvum and Dothistroma septosporum reveal adaptation to different hosts and lifestyles but also signatures of common ancestry.</title>
        <authorList>
            <person name="de Wit P.J.G.M."/>
            <person name="van der Burgt A."/>
            <person name="Oekmen B."/>
            <person name="Stergiopoulos I."/>
            <person name="Abd-Elsalam K.A."/>
            <person name="Aerts A.L."/>
            <person name="Bahkali A.H."/>
            <person name="Beenen H.G."/>
            <person name="Chettri P."/>
            <person name="Cox M.P."/>
            <person name="Datema E."/>
            <person name="de Vries R.P."/>
            <person name="Dhillon B."/>
            <person name="Ganley A.R."/>
            <person name="Griffiths S.A."/>
            <person name="Guo Y."/>
            <person name="Hamelin R.C."/>
            <person name="Henrissat B."/>
            <person name="Kabir M.S."/>
            <person name="Jashni M.K."/>
            <person name="Kema G."/>
            <person name="Klaubauf S."/>
            <person name="Lapidus A."/>
            <person name="Levasseur A."/>
            <person name="Lindquist E."/>
            <person name="Mehrabi R."/>
            <person name="Ohm R.A."/>
            <person name="Owen T.J."/>
            <person name="Salamov A."/>
            <person name="Schwelm A."/>
            <person name="Schijlen E."/>
            <person name="Sun H."/>
            <person name="van den Burg H.A."/>
            <person name="van Ham R.C.H.J."/>
            <person name="Zhang S."/>
            <person name="Goodwin S.B."/>
            <person name="Grigoriev I.V."/>
            <person name="Collemare J."/>
            <person name="Bradshaw R.E."/>
        </authorList>
    </citation>
    <scope>NUCLEOTIDE SEQUENCE [LARGE SCALE GENOMIC DNA]</scope>
    <source>
        <strain evidence="19">NZE10 / CBS 128990</strain>
    </source>
</reference>
<evidence type="ECO:0000256" key="16">
    <source>
        <dbReference type="SAM" id="MobiDB-lite"/>
    </source>
</evidence>
<accession>N1PJ52</accession>
<comment type="catalytic activity">
    <reaction evidence="13">
        <text>a 1,2-diacyl-sn-glycero-3-phospho-(1D-myo-inositol)(in) = a 1,2-diacyl-sn-glycero-3-phospho-(1D-myo-inositol)(out)</text>
        <dbReference type="Rhea" id="RHEA:38691"/>
        <dbReference type="ChEBI" id="CHEBI:57880"/>
    </reaction>
    <physiologicalReaction direction="left-to-right" evidence="13">
        <dbReference type="Rhea" id="RHEA:38692"/>
    </physiologicalReaction>
</comment>
<dbReference type="Gene3D" id="3.40.525.10">
    <property type="entry name" value="CRAL-TRIO lipid binding domain"/>
    <property type="match status" value="1"/>
</dbReference>
<dbReference type="GO" id="GO:0046872">
    <property type="term" value="F:metal ion binding"/>
    <property type="evidence" value="ECO:0007669"/>
    <property type="project" value="UniProtKB-KW"/>
</dbReference>
<dbReference type="eggNOG" id="KOG1471">
    <property type="taxonomic scope" value="Eukaryota"/>
</dbReference>
<comment type="cofactor">
    <cofactor evidence="1">
        <name>heme b</name>
        <dbReference type="ChEBI" id="CHEBI:60344"/>
    </cofactor>
</comment>
<keyword evidence="19" id="KW-1185">Reference proteome</keyword>
<dbReference type="PANTHER" id="PTHR47669:SF1">
    <property type="entry name" value="PHOSPHATIDYLINOSITOL TRANSFER PROTEIN SFH5"/>
    <property type="match status" value="1"/>
</dbReference>
<evidence type="ECO:0000256" key="7">
    <source>
        <dbReference type="ARBA" id="ARBA00022723"/>
    </source>
</evidence>
<evidence type="ECO:0000259" key="17">
    <source>
        <dbReference type="PROSITE" id="PS50191"/>
    </source>
</evidence>
<dbReference type="GO" id="GO:0043001">
    <property type="term" value="P:Golgi to plasma membrane protein transport"/>
    <property type="evidence" value="ECO:0007669"/>
    <property type="project" value="TreeGrafter"/>
</dbReference>
<keyword evidence="8 15" id="KW-0256">Endoplasmic reticulum</keyword>
<feature type="domain" description="CRAL-TRIO" evidence="17">
    <location>
        <begin position="140"/>
        <end position="275"/>
    </location>
</feature>
<comment type="function">
    <text evidence="14">Non-classical phosphatidylinositol (PtdIns) transfer protein (PITP), which exhibits PtdIns-binding/transfer activity in the absence of detectable PtdCho-binding/transfer activity. Regulates PtdIns(4,5)P2 homeostasis at the plasma membrane. Heme-binding protein that may play a role in organic oxidant-induced stress responses.</text>
</comment>
<evidence type="ECO:0000256" key="3">
    <source>
        <dbReference type="ARBA" id="ARBA00006667"/>
    </source>
</evidence>
<evidence type="ECO:0000256" key="14">
    <source>
        <dbReference type="ARBA" id="ARBA00024180"/>
    </source>
</evidence>
<evidence type="ECO:0000256" key="11">
    <source>
        <dbReference type="ARBA" id="ARBA00023055"/>
    </source>
</evidence>
<evidence type="ECO:0000256" key="9">
    <source>
        <dbReference type="ARBA" id="ARBA00022848"/>
    </source>
</evidence>
<dbReference type="SUPFAM" id="SSF46938">
    <property type="entry name" value="CRAL/TRIO N-terminal domain"/>
    <property type="match status" value="1"/>
</dbReference>
<dbReference type="InterPro" id="IPR001251">
    <property type="entry name" value="CRAL-TRIO_dom"/>
</dbReference>
<evidence type="ECO:0000256" key="8">
    <source>
        <dbReference type="ARBA" id="ARBA00022824"/>
    </source>
</evidence>
<keyword evidence="6" id="KW-0349">Heme</keyword>
<evidence type="ECO:0000256" key="5">
    <source>
        <dbReference type="ARBA" id="ARBA00022490"/>
    </source>
</evidence>
<evidence type="ECO:0000256" key="6">
    <source>
        <dbReference type="ARBA" id="ARBA00022617"/>
    </source>
</evidence>
<protein>
    <recommendedName>
        <fullName evidence="15">Phosphatidylinositol transfer protein SFH5</fullName>
        <shortName evidence="15">PITP SFH5</shortName>
    </recommendedName>
</protein>
<dbReference type="GO" id="GO:0005789">
    <property type="term" value="C:endoplasmic reticulum membrane"/>
    <property type="evidence" value="ECO:0007669"/>
    <property type="project" value="UniProtKB-SubCell"/>
</dbReference>
<dbReference type="PANTHER" id="PTHR47669">
    <property type="entry name" value="PHOSPHATIDYLINOSITOL TRANSFER PROTEIN SFH5"/>
    <property type="match status" value="1"/>
</dbReference>
<dbReference type="GO" id="GO:0005829">
    <property type="term" value="C:cytosol"/>
    <property type="evidence" value="ECO:0007669"/>
    <property type="project" value="TreeGrafter"/>
</dbReference>
<evidence type="ECO:0000256" key="15">
    <source>
        <dbReference type="RuleBase" id="RU367059"/>
    </source>
</evidence>
<dbReference type="InterPro" id="IPR036865">
    <property type="entry name" value="CRAL-TRIO_dom_sf"/>
</dbReference>
<dbReference type="OrthoDB" id="75724at2759"/>
<dbReference type="Pfam" id="PF00650">
    <property type="entry name" value="CRAL_TRIO"/>
    <property type="match status" value="1"/>
</dbReference>